<evidence type="ECO:0000256" key="1">
    <source>
        <dbReference type="ARBA" id="ARBA00006820"/>
    </source>
</evidence>
<feature type="compositionally biased region" description="Basic residues" evidence="6">
    <location>
        <begin position="84"/>
        <end position="93"/>
    </location>
</feature>
<evidence type="ECO:0000256" key="2">
    <source>
        <dbReference type="ARBA" id="ARBA00022598"/>
    </source>
</evidence>
<dbReference type="Pfam" id="PF03133">
    <property type="entry name" value="TTL"/>
    <property type="match status" value="1"/>
</dbReference>
<feature type="compositionally biased region" description="Basic and acidic residues" evidence="6">
    <location>
        <begin position="72"/>
        <end position="83"/>
    </location>
</feature>
<feature type="region of interest" description="Disordered" evidence="6">
    <location>
        <begin position="510"/>
        <end position="568"/>
    </location>
</feature>
<dbReference type="PROSITE" id="PS51221">
    <property type="entry name" value="TTL"/>
    <property type="match status" value="1"/>
</dbReference>
<keyword evidence="8" id="KW-1185">Reference proteome</keyword>
<sequence length="568" mass="65948">MVEKASEPDSGIASTPNKSTPVSHSAKSKDSDNVDPVEREEEIEDEGEGYLEEEEGEGEGGGDSGLEEVTLEDSRKELPEKRCPSSKKKRRRKKRVIGINLNNCKYDSVRRMSKKFGMKEVGEDEDWTLYWTDYSVALERVMEMKRYQKINHFPGMSEICRKDLLARNLTRLLKLFPKEYAVFPRTWVLPADYGDFQAFCRSKKNKTYICKPESGCQGRGIFITKNPKDIKPGEHMVLQQYVSKPFLIDGFKMDFRVYVLVTSCDPLRIYVFNDGLARFATMKYTEPTNGNVDDVCMHLTNYAINKHSSDFVRNDDTGSKRKTSTVNQWFDDHGYDKEKIWHDIHDVIIKTLISAHPILKHNYRTCFPNHIKGSACFEILGFDVMLDKKQRPWLLEVNHSPSFHTDSKLDREVKEDLLYNTMCLINLTPFDRKRCIEEERRRVKERLLQRAKPKEFRKEEFEESQATAAEVQLKFEDAHVGNFRRIFPCEDSEKYDKYFQHSGSLFQETAASKARGECARQQREVKAKQEKLEMMLRKKRAEKRDSNGLRPESPGGDGRIGGKQSRCP</sequence>
<dbReference type="GO" id="GO:0000226">
    <property type="term" value="P:microtubule cytoskeleton organization"/>
    <property type="evidence" value="ECO:0007669"/>
    <property type="project" value="TreeGrafter"/>
</dbReference>
<dbReference type="GO" id="GO:0005524">
    <property type="term" value="F:ATP binding"/>
    <property type="evidence" value="ECO:0007669"/>
    <property type="project" value="UniProtKB-KW"/>
</dbReference>
<dbReference type="PANTHER" id="PTHR12241:SF161">
    <property type="entry name" value="TUBULIN POLYGLUTAMYLASE TTLL6"/>
    <property type="match status" value="1"/>
</dbReference>
<dbReference type="Proteomes" id="UP000230750">
    <property type="component" value="Unassembled WGS sequence"/>
</dbReference>
<evidence type="ECO:0000256" key="3">
    <source>
        <dbReference type="ARBA" id="ARBA00022701"/>
    </source>
</evidence>
<comment type="similarity">
    <text evidence="1">Belongs to the tubulin--tyrosine ligase family.</text>
</comment>
<keyword evidence="4" id="KW-0547">Nucleotide-binding</keyword>
<feature type="compositionally biased region" description="Basic and acidic residues" evidence="6">
    <location>
        <begin position="514"/>
        <end position="547"/>
    </location>
</feature>
<dbReference type="InterPro" id="IPR004344">
    <property type="entry name" value="TTL/TTLL_fam"/>
</dbReference>
<dbReference type="STRING" id="307972.A0A2G8LMX8"/>
<organism evidence="7 8">
    <name type="scientific">Stichopus japonicus</name>
    <name type="common">Sea cucumber</name>
    <dbReference type="NCBI Taxonomy" id="307972"/>
    <lineage>
        <taxon>Eukaryota</taxon>
        <taxon>Metazoa</taxon>
        <taxon>Echinodermata</taxon>
        <taxon>Eleutherozoa</taxon>
        <taxon>Echinozoa</taxon>
        <taxon>Holothuroidea</taxon>
        <taxon>Aspidochirotacea</taxon>
        <taxon>Aspidochirotida</taxon>
        <taxon>Stichopodidae</taxon>
        <taxon>Apostichopus</taxon>
    </lineage>
</organism>
<proteinExistence type="inferred from homology"/>
<evidence type="ECO:0000256" key="4">
    <source>
        <dbReference type="ARBA" id="ARBA00022741"/>
    </source>
</evidence>
<keyword evidence="3" id="KW-0493">Microtubule</keyword>
<keyword evidence="5" id="KW-0067">ATP-binding</keyword>
<dbReference type="GO" id="GO:0070740">
    <property type="term" value="F:tubulin-glutamic acid ligase activity"/>
    <property type="evidence" value="ECO:0007669"/>
    <property type="project" value="TreeGrafter"/>
</dbReference>
<dbReference type="GO" id="GO:0005874">
    <property type="term" value="C:microtubule"/>
    <property type="evidence" value="ECO:0007669"/>
    <property type="project" value="UniProtKB-KW"/>
</dbReference>
<dbReference type="AlphaFoldDB" id="A0A2G8LMX8"/>
<accession>A0A2G8LMX8</accession>
<comment type="caution">
    <text evidence="7">The sequence shown here is derived from an EMBL/GenBank/DDBJ whole genome shotgun (WGS) entry which is preliminary data.</text>
</comment>
<evidence type="ECO:0000313" key="8">
    <source>
        <dbReference type="Proteomes" id="UP000230750"/>
    </source>
</evidence>
<dbReference type="EMBL" id="MRZV01000028">
    <property type="protein sequence ID" value="PIK61613.1"/>
    <property type="molecule type" value="Genomic_DNA"/>
</dbReference>
<evidence type="ECO:0000313" key="7">
    <source>
        <dbReference type="EMBL" id="PIK61613.1"/>
    </source>
</evidence>
<dbReference type="GO" id="GO:0015631">
    <property type="term" value="F:tubulin binding"/>
    <property type="evidence" value="ECO:0007669"/>
    <property type="project" value="TreeGrafter"/>
</dbReference>
<dbReference type="FunFam" id="3.30.470.20:FF:000009">
    <property type="entry name" value="tubulin polyglutamylase TTLL5 isoform X1"/>
    <property type="match status" value="1"/>
</dbReference>
<feature type="region of interest" description="Disordered" evidence="6">
    <location>
        <begin position="1"/>
        <end position="93"/>
    </location>
</feature>
<evidence type="ECO:0000256" key="5">
    <source>
        <dbReference type="ARBA" id="ARBA00022840"/>
    </source>
</evidence>
<gene>
    <name evidence="7" type="ORF">BSL78_01431</name>
</gene>
<protein>
    <submittedName>
        <fullName evidence="7">Putative tubulin polyglutamylase TTLL13 isoform X4</fullName>
    </submittedName>
</protein>
<dbReference type="PANTHER" id="PTHR12241">
    <property type="entry name" value="TUBULIN POLYGLUTAMYLASE"/>
    <property type="match status" value="1"/>
</dbReference>
<keyword evidence="2" id="KW-0436">Ligase</keyword>
<name>A0A2G8LMX8_STIJA</name>
<dbReference type="SUPFAM" id="SSF56059">
    <property type="entry name" value="Glutathione synthetase ATP-binding domain-like"/>
    <property type="match status" value="1"/>
</dbReference>
<dbReference type="OrthoDB" id="202825at2759"/>
<feature type="compositionally biased region" description="Acidic residues" evidence="6">
    <location>
        <begin position="33"/>
        <end position="71"/>
    </location>
</feature>
<feature type="compositionally biased region" description="Polar residues" evidence="6">
    <location>
        <begin position="12"/>
        <end position="25"/>
    </location>
</feature>
<dbReference type="Gene3D" id="3.30.470.20">
    <property type="entry name" value="ATP-grasp fold, B domain"/>
    <property type="match status" value="1"/>
</dbReference>
<reference evidence="7 8" key="1">
    <citation type="journal article" date="2017" name="PLoS Biol.">
        <title>The sea cucumber genome provides insights into morphological evolution and visceral regeneration.</title>
        <authorList>
            <person name="Zhang X."/>
            <person name="Sun L."/>
            <person name="Yuan J."/>
            <person name="Sun Y."/>
            <person name="Gao Y."/>
            <person name="Zhang L."/>
            <person name="Li S."/>
            <person name="Dai H."/>
            <person name="Hamel J.F."/>
            <person name="Liu C."/>
            <person name="Yu Y."/>
            <person name="Liu S."/>
            <person name="Lin W."/>
            <person name="Guo K."/>
            <person name="Jin S."/>
            <person name="Xu P."/>
            <person name="Storey K.B."/>
            <person name="Huan P."/>
            <person name="Zhang T."/>
            <person name="Zhou Y."/>
            <person name="Zhang J."/>
            <person name="Lin C."/>
            <person name="Li X."/>
            <person name="Xing L."/>
            <person name="Huo D."/>
            <person name="Sun M."/>
            <person name="Wang L."/>
            <person name="Mercier A."/>
            <person name="Li F."/>
            <person name="Yang H."/>
            <person name="Xiang J."/>
        </authorList>
    </citation>
    <scope>NUCLEOTIDE SEQUENCE [LARGE SCALE GENOMIC DNA]</scope>
    <source>
        <strain evidence="7">Shaxun</strain>
        <tissue evidence="7">Muscle</tissue>
    </source>
</reference>
<dbReference type="GO" id="GO:0036064">
    <property type="term" value="C:ciliary basal body"/>
    <property type="evidence" value="ECO:0007669"/>
    <property type="project" value="TreeGrafter"/>
</dbReference>
<evidence type="ECO:0000256" key="6">
    <source>
        <dbReference type="SAM" id="MobiDB-lite"/>
    </source>
</evidence>